<accession>A0A556TQR2</accession>
<evidence type="ECO:0000313" key="1">
    <source>
        <dbReference type="EMBL" id="TSK38435.1"/>
    </source>
</evidence>
<dbReference type="Proteomes" id="UP000319801">
    <property type="component" value="Unassembled WGS sequence"/>
</dbReference>
<dbReference type="EMBL" id="VCAZ01000011">
    <property type="protein sequence ID" value="TSK38435.1"/>
    <property type="molecule type" value="Genomic_DNA"/>
</dbReference>
<keyword evidence="2" id="KW-1185">Reference proteome</keyword>
<proteinExistence type="predicted"/>
<gene>
    <name evidence="1" type="ORF">Baya_2851</name>
</gene>
<organism evidence="1 2">
    <name type="scientific">Bagarius yarrelli</name>
    <name type="common">Goonch</name>
    <name type="synonym">Bagrus yarrelli</name>
    <dbReference type="NCBI Taxonomy" id="175774"/>
    <lineage>
        <taxon>Eukaryota</taxon>
        <taxon>Metazoa</taxon>
        <taxon>Chordata</taxon>
        <taxon>Craniata</taxon>
        <taxon>Vertebrata</taxon>
        <taxon>Euteleostomi</taxon>
        <taxon>Actinopterygii</taxon>
        <taxon>Neopterygii</taxon>
        <taxon>Teleostei</taxon>
        <taxon>Ostariophysi</taxon>
        <taxon>Siluriformes</taxon>
        <taxon>Sisoridae</taxon>
        <taxon>Sisorinae</taxon>
        <taxon>Bagarius</taxon>
    </lineage>
</organism>
<dbReference type="AlphaFoldDB" id="A0A556TQR2"/>
<evidence type="ECO:0000313" key="2">
    <source>
        <dbReference type="Proteomes" id="UP000319801"/>
    </source>
</evidence>
<dbReference type="OrthoDB" id="10563751at2759"/>
<sequence>MLKSFRKTDRRAEQSFRQCVYLCPRFISGTDTHLQCVSCLGEEHARLGFESANCEHCGKLSERSDENSLEPVGEACYVDSYPWREAHLPSSDEEEAMSVEGRGVEAAPWVAGSSTGGNGWWSAKF</sequence>
<reference evidence="1 2" key="1">
    <citation type="journal article" date="2019" name="Genome Biol. Evol.">
        <title>Whole-Genome Sequencing of the Giant Devil Catfish, Bagarius yarrelli.</title>
        <authorList>
            <person name="Jiang W."/>
            <person name="Lv Y."/>
            <person name="Cheng L."/>
            <person name="Yang K."/>
            <person name="Chao B."/>
            <person name="Wang X."/>
            <person name="Li Y."/>
            <person name="Pan X."/>
            <person name="You X."/>
            <person name="Zhang Y."/>
            <person name="Yang J."/>
            <person name="Li J."/>
            <person name="Zhang X."/>
            <person name="Liu S."/>
            <person name="Sun C."/>
            <person name="Yang J."/>
            <person name="Shi Q."/>
        </authorList>
    </citation>
    <scope>NUCLEOTIDE SEQUENCE [LARGE SCALE GENOMIC DNA]</scope>
    <source>
        <strain evidence="1">JWS20170419001</strain>
        <tissue evidence="1">Muscle</tissue>
    </source>
</reference>
<name>A0A556TQR2_BAGYA</name>
<comment type="caution">
    <text evidence="1">The sequence shown here is derived from an EMBL/GenBank/DDBJ whole genome shotgun (WGS) entry which is preliminary data.</text>
</comment>
<protein>
    <submittedName>
        <fullName evidence="1">Uncharacterized protein</fullName>
    </submittedName>
</protein>